<dbReference type="PRINTS" id="PR01574">
    <property type="entry name" value="TUBBYPROTEIN"/>
</dbReference>
<feature type="compositionally biased region" description="Gly residues" evidence="4">
    <location>
        <begin position="71"/>
        <end position="80"/>
    </location>
</feature>
<feature type="region of interest" description="Disordered" evidence="4">
    <location>
        <begin position="726"/>
        <end position="768"/>
    </location>
</feature>
<dbReference type="InterPro" id="IPR005398">
    <property type="entry name" value="Tubby_N"/>
</dbReference>
<gene>
    <name evidence="6" type="ORF">TSOC_008362</name>
</gene>
<proteinExistence type="predicted"/>
<dbReference type="GO" id="GO:0003712">
    <property type="term" value="F:transcription coregulator activity"/>
    <property type="evidence" value="ECO:0007669"/>
    <property type="project" value="TreeGrafter"/>
</dbReference>
<feature type="compositionally biased region" description="Low complexity" evidence="4">
    <location>
        <begin position="228"/>
        <end position="254"/>
    </location>
</feature>
<dbReference type="InterPro" id="IPR045148">
    <property type="entry name" value="TCRG1-like"/>
</dbReference>
<reference evidence="6 7" key="1">
    <citation type="journal article" date="2017" name="Mol. Biol. Evol.">
        <title>The 4-celled Tetrabaena socialis nuclear genome reveals the essential components for genetic control of cell number at the origin of multicellularity in the volvocine lineage.</title>
        <authorList>
            <person name="Featherston J."/>
            <person name="Arakaki Y."/>
            <person name="Hanschen E.R."/>
            <person name="Ferris P.J."/>
            <person name="Michod R.E."/>
            <person name="Olson B.J.S.C."/>
            <person name="Nozaki H."/>
            <person name="Durand P.M."/>
        </authorList>
    </citation>
    <scope>NUCLEOTIDE SEQUENCE [LARGE SCALE GENOMIC DNA]</scope>
    <source>
        <strain evidence="6 7">NIES-571</strain>
    </source>
</reference>
<dbReference type="GO" id="GO:0005737">
    <property type="term" value="C:cytoplasm"/>
    <property type="evidence" value="ECO:0007669"/>
    <property type="project" value="UniProtKB-SubCell"/>
</dbReference>
<name>A0A2J7ZYM4_9CHLO</name>
<feature type="domain" description="FF" evidence="5">
    <location>
        <begin position="451"/>
        <end position="499"/>
    </location>
</feature>
<feature type="compositionally biased region" description="Low complexity" evidence="4">
    <location>
        <begin position="741"/>
        <end position="760"/>
    </location>
</feature>
<dbReference type="InterPro" id="IPR036517">
    <property type="entry name" value="FF_domain_sf"/>
</dbReference>
<evidence type="ECO:0000256" key="1">
    <source>
        <dbReference type="ARBA" id="ARBA00004496"/>
    </source>
</evidence>
<dbReference type="AlphaFoldDB" id="A0A2J7ZYM4"/>
<evidence type="ECO:0000313" key="7">
    <source>
        <dbReference type="Proteomes" id="UP000236333"/>
    </source>
</evidence>
<dbReference type="Proteomes" id="UP000236333">
    <property type="component" value="Unassembled WGS sequence"/>
</dbReference>
<keyword evidence="3" id="KW-0677">Repeat</keyword>
<dbReference type="Pfam" id="PF01846">
    <property type="entry name" value="FF"/>
    <property type="match status" value="1"/>
</dbReference>
<dbReference type="SUPFAM" id="SSF81698">
    <property type="entry name" value="FF domain"/>
    <property type="match status" value="1"/>
</dbReference>
<accession>A0A2J7ZYM4</accession>
<evidence type="ECO:0000259" key="5">
    <source>
        <dbReference type="Pfam" id="PF01846"/>
    </source>
</evidence>
<feature type="region of interest" description="Disordered" evidence="4">
    <location>
        <begin position="63"/>
        <end position="91"/>
    </location>
</feature>
<protein>
    <recommendedName>
        <fullName evidence="5">FF domain-containing protein</fullName>
    </recommendedName>
</protein>
<dbReference type="EMBL" id="PGGS01000311">
    <property type="protein sequence ID" value="PNH05373.1"/>
    <property type="molecule type" value="Genomic_DNA"/>
</dbReference>
<keyword evidence="7" id="KW-1185">Reference proteome</keyword>
<dbReference type="InterPro" id="IPR002713">
    <property type="entry name" value="FF_domain"/>
</dbReference>
<dbReference type="OrthoDB" id="10252171at2759"/>
<feature type="compositionally biased region" description="Low complexity" evidence="4">
    <location>
        <begin position="280"/>
        <end position="290"/>
    </location>
</feature>
<feature type="compositionally biased region" description="Low complexity" evidence="4">
    <location>
        <begin position="81"/>
        <end position="91"/>
    </location>
</feature>
<dbReference type="PANTHER" id="PTHR15377">
    <property type="entry name" value="TRANSCRIPTION ELONGATION REGULATOR 1"/>
    <property type="match status" value="1"/>
</dbReference>
<keyword evidence="2" id="KW-0963">Cytoplasm</keyword>
<sequence>MLAPGPCWELLQSLLAPRHIQVDDNGAVSFMNDSPFPRISAFEGLKHKYIKAGLEAAVAAPQAAPAQASPGGTGGRGSGSSGRSAEAGNGLRGGKATAAAAAAAAAPAAGKAAAAPAAGGGGGGDALGPALNVWRDMTGRLFDLEVRACVFTRIVQIHGDVPDLDAGRGRSGSREQSVAGVAEAMAAAAAALADEPEEGSFWSRLMGAPGRKSGSSGSSSRDDGGGSSSSSRDAGGKAAAPPSPQAQPQRSTSPLAGLAGYFGRSSTPTQPQQAQPPPFQQSQPKPQAPAGYKSIFGGGPKSAATTPAPPAAPASAAAAPPAAAPASSFFSRAQRAMSPLRGGGGGAARGAGELAGAGGGGAAAAAVRHLPDGGEEGGGAGGRGGGGGLRAALRRYNVSATSKWEAFSGTLPDSDPTLAAVQDPARRQQLFVEVVAELQLAAALAAAAQGAELEFTAMLAGLPDVTSTSTWSLVRRDLAADPRCQALPEKRRRELFEAYTAELFRAAAIQSSALEAAAQEDTAARPPASAAATVAATAPSAAAVPASAAAAPVAAPQTAQVRPRSPAAARAFGLAPGPESDGPTHSPCALLPSAPDLLLLLNALHPVLDEFAPRCLVLEDEDLSAALAGMEAALETAMRAVSSKPASSPADGGGGAAAPPVALGGNNVVSGPPAKGGSRKVAVGGGGAPFESARMEELRREQARLRAEYDGMAQRLREMEERLRAQQATTGEALPGGEGAGAAADSNGNGKGDGAAAAGKNGNGWRWG</sequence>
<dbReference type="GO" id="GO:0070063">
    <property type="term" value="F:RNA polymerase binding"/>
    <property type="evidence" value="ECO:0007669"/>
    <property type="project" value="InterPro"/>
</dbReference>
<dbReference type="Gene3D" id="1.10.10.440">
    <property type="entry name" value="FF domain"/>
    <property type="match status" value="1"/>
</dbReference>
<dbReference type="PANTHER" id="PTHR15377:SF3">
    <property type="entry name" value="WW DOMAIN-CONTAINING PROTEIN"/>
    <property type="match status" value="1"/>
</dbReference>
<comment type="subcellular location">
    <subcellularLocation>
        <location evidence="1">Cytoplasm</location>
    </subcellularLocation>
</comment>
<comment type="caution">
    <text evidence="6">The sequence shown here is derived from an EMBL/GenBank/DDBJ whole genome shotgun (WGS) entry which is preliminary data.</text>
</comment>
<evidence type="ECO:0000256" key="2">
    <source>
        <dbReference type="ARBA" id="ARBA00022490"/>
    </source>
</evidence>
<feature type="region of interest" description="Disordered" evidence="4">
    <location>
        <begin position="555"/>
        <end position="585"/>
    </location>
</feature>
<feature type="compositionally biased region" description="Low complexity" evidence="4">
    <location>
        <begin position="210"/>
        <end position="219"/>
    </location>
</feature>
<feature type="region of interest" description="Disordered" evidence="4">
    <location>
        <begin position="202"/>
        <end position="319"/>
    </location>
</feature>
<organism evidence="6 7">
    <name type="scientific">Tetrabaena socialis</name>
    <dbReference type="NCBI Taxonomy" id="47790"/>
    <lineage>
        <taxon>Eukaryota</taxon>
        <taxon>Viridiplantae</taxon>
        <taxon>Chlorophyta</taxon>
        <taxon>core chlorophytes</taxon>
        <taxon>Chlorophyceae</taxon>
        <taxon>CS clade</taxon>
        <taxon>Chlamydomonadales</taxon>
        <taxon>Tetrabaenaceae</taxon>
        <taxon>Tetrabaena</taxon>
    </lineage>
</organism>
<dbReference type="GO" id="GO:0005634">
    <property type="term" value="C:nucleus"/>
    <property type="evidence" value="ECO:0007669"/>
    <property type="project" value="TreeGrafter"/>
</dbReference>
<evidence type="ECO:0000256" key="3">
    <source>
        <dbReference type="ARBA" id="ARBA00022737"/>
    </source>
</evidence>
<evidence type="ECO:0000313" key="6">
    <source>
        <dbReference type="EMBL" id="PNH05373.1"/>
    </source>
</evidence>
<evidence type="ECO:0000256" key="4">
    <source>
        <dbReference type="SAM" id="MobiDB-lite"/>
    </source>
</evidence>